<evidence type="ECO:0000313" key="1">
    <source>
        <dbReference type="EMBL" id="TQE96203.1"/>
    </source>
</evidence>
<dbReference type="Proteomes" id="UP000317371">
    <property type="component" value="Unassembled WGS sequence"/>
</dbReference>
<dbReference type="AlphaFoldDB" id="A0A540VJA8"/>
<gene>
    <name evidence="1" type="ORF">FKZ61_08985</name>
</gene>
<dbReference type="EMBL" id="VIGC01000009">
    <property type="protein sequence ID" value="TQE96203.1"/>
    <property type="molecule type" value="Genomic_DNA"/>
</dbReference>
<comment type="caution">
    <text evidence="1">The sequence shown here is derived from an EMBL/GenBank/DDBJ whole genome shotgun (WGS) entry which is preliminary data.</text>
</comment>
<dbReference type="Gene3D" id="3.40.50.300">
    <property type="entry name" value="P-loop containing nucleotide triphosphate hydrolases"/>
    <property type="match status" value="1"/>
</dbReference>
<protein>
    <recommendedName>
        <fullName evidence="3">HPr kinase/phosphorylase C-terminal domain-containing protein</fullName>
    </recommendedName>
</protein>
<keyword evidence="2" id="KW-1185">Reference proteome</keyword>
<dbReference type="OrthoDB" id="506288at2"/>
<reference evidence="1 2" key="1">
    <citation type="submission" date="2019-06" db="EMBL/GenBank/DDBJ databases">
        <title>Genome sequence of Litorilinea aerophila BAA-2444.</title>
        <authorList>
            <person name="Maclea K.S."/>
            <person name="Maurais E.G."/>
            <person name="Iannazzi L.C."/>
        </authorList>
    </citation>
    <scope>NUCLEOTIDE SEQUENCE [LARGE SCALE GENOMIC DNA]</scope>
    <source>
        <strain evidence="1 2">ATCC BAA-2444</strain>
    </source>
</reference>
<name>A0A540VJA8_9CHLR</name>
<accession>A0A540VJA8</accession>
<organism evidence="1 2">
    <name type="scientific">Litorilinea aerophila</name>
    <dbReference type="NCBI Taxonomy" id="1204385"/>
    <lineage>
        <taxon>Bacteria</taxon>
        <taxon>Bacillati</taxon>
        <taxon>Chloroflexota</taxon>
        <taxon>Caldilineae</taxon>
        <taxon>Caldilineales</taxon>
        <taxon>Caldilineaceae</taxon>
        <taxon>Litorilinea</taxon>
    </lineage>
</organism>
<evidence type="ECO:0000313" key="2">
    <source>
        <dbReference type="Proteomes" id="UP000317371"/>
    </source>
</evidence>
<evidence type="ECO:0008006" key="3">
    <source>
        <dbReference type="Google" id="ProtNLM"/>
    </source>
</evidence>
<dbReference type="RefSeq" id="WP_141609756.1">
    <property type="nucleotide sequence ID" value="NZ_VIGC02000009.1"/>
</dbReference>
<dbReference type="InParanoid" id="A0A540VJA8"/>
<dbReference type="SUPFAM" id="SSF53795">
    <property type="entry name" value="PEP carboxykinase-like"/>
    <property type="match status" value="1"/>
</dbReference>
<proteinExistence type="predicted"/>
<dbReference type="InterPro" id="IPR027417">
    <property type="entry name" value="P-loop_NTPase"/>
</dbReference>
<sequence>MVFQQGAEERRVDGETLTLHIHGFNIHIESDDPHTLAGLAQLYAAFRTPVSGHPHLTIRIRCRTSASGDPPALAIGHLWEPLPALPYREAYICERVQQAILERLTPFLPLHAACISRNGQGTLLAGESHHGKSTLALALALRQVTVLGDEVALLHPAEERLYPFPRALSLRPDTLHRLARPALARMAQPWGDRLLLDLAKFPTSHPHPAPVAIRHVIFLESAHGPPSGRAQQGPFWLFTEPTGPAFIHALAALPGVRHVIPMGAGQVEVHPRPGQRTAAMRQAEQLCRQAGIPLLNLIRTRLRPPAFGNESRLLALSPSQGVCRLLNHCLTGRPAGTSGEHGQGEVGQLLMQLARGTRGAVFHRLTLGPLPQMLAHLDRLLSSERMSLETEQQESHRSCKLSI</sequence>